<comment type="caution">
    <text evidence="2">The sequence shown here is derived from an EMBL/GenBank/DDBJ whole genome shotgun (WGS) entry which is preliminary data.</text>
</comment>
<keyword evidence="3" id="KW-1185">Reference proteome</keyword>
<dbReference type="Pfam" id="PF00085">
    <property type="entry name" value="Thioredoxin"/>
    <property type="match status" value="1"/>
</dbReference>
<dbReference type="OrthoDB" id="1495530at2"/>
<dbReference type="RefSeq" id="WP_121646987.1">
    <property type="nucleotide sequence ID" value="NZ_RCUX01000001.1"/>
</dbReference>
<dbReference type="SUPFAM" id="SSF52833">
    <property type="entry name" value="Thioredoxin-like"/>
    <property type="match status" value="1"/>
</dbReference>
<protein>
    <submittedName>
        <fullName evidence="2">Thioredoxin</fullName>
    </submittedName>
</protein>
<dbReference type="Proteomes" id="UP000272503">
    <property type="component" value="Unassembled WGS sequence"/>
</dbReference>
<evidence type="ECO:0000313" key="3">
    <source>
        <dbReference type="Proteomes" id="UP000272503"/>
    </source>
</evidence>
<reference evidence="2 3" key="1">
    <citation type="submission" date="2018-10" db="EMBL/GenBank/DDBJ databases">
        <authorList>
            <person name="Li J."/>
        </authorList>
    </citation>
    <scope>NUCLEOTIDE SEQUENCE [LARGE SCALE GENOMIC DNA]</scope>
    <source>
        <strain evidence="2 3">IF 016277</strain>
    </source>
</reference>
<evidence type="ECO:0000259" key="1">
    <source>
        <dbReference type="Pfam" id="PF00085"/>
    </source>
</evidence>
<dbReference type="AlphaFoldDB" id="A0A3L7AD39"/>
<proteinExistence type="predicted"/>
<feature type="domain" description="Thioredoxin" evidence="1">
    <location>
        <begin position="52"/>
        <end position="135"/>
    </location>
</feature>
<dbReference type="EMBL" id="RCUX01000001">
    <property type="protein sequence ID" value="RLP77894.1"/>
    <property type="molecule type" value="Genomic_DNA"/>
</dbReference>
<sequence>MSPLIALAFLGGLLLVSVLIILLLRARNGRVSRPASDDRIEPGVLGVSVLGERATIVQFSTEVCARCPGTRRVLSALVDTREDVDFVHVDVTHQPVLASRFNLLQTPTVLLLDARGNATARLSGVIARDTVVTELDAILEGSHARG</sequence>
<dbReference type="CDD" id="cd02947">
    <property type="entry name" value="TRX_family"/>
    <property type="match status" value="1"/>
</dbReference>
<organism evidence="2 3">
    <name type="scientific">Mycetocola tolaasinivorans</name>
    <dbReference type="NCBI Taxonomy" id="76635"/>
    <lineage>
        <taxon>Bacteria</taxon>
        <taxon>Bacillati</taxon>
        <taxon>Actinomycetota</taxon>
        <taxon>Actinomycetes</taxon>
        <taxon>Micrococcales</taxon>
        <taxon>Microbacteriaceae</taxon>
        <taxon>Mycetocola</taxon>
    </lineage>
</organism>
<dbReference type="Gene3D" id="3.40.30.10">
    <property type="entry name" value="Glutaredoxin"/>
    <property type="match status" value="1"/>
</dbReference>
<gene>
    <name evidence="2" type="ORF">D9V32_00755</name>
</gene>
<dbReference type="InterPro" id="IPR013766">
    <property type="entry name" value="Thioredoxin_domain"/>
</dbReference>
<name>A0A3L7AD39_9MICO</name>
<evidence type="ECO:0000313" key="2">
    <source>
        <dbReference type="EMBL" id="RLP77894.1"/>
    </source>
</evidence>
<accession>A0A3L7AD39</accession>
<dbReference type="InterPro" id="IPR036249">
    <property type="entry name" value="Thioredoxin-like_sf"/>
</dbReference>